<dbReference type="Pfam" id="PF04640">
    <property type="entry name" value="PLATZ"/>
    <property type="match status" value="1"/>
</dbReference>
<dbReference type="AlphaFoldDB" id="A0A2K1JKR9"/>
<dbReference type="Gramene" id="Pp3c13_4760V3.1">
    <property type="protein sequence ID" value="Pp3c13_4760V3.1"/>
    <property type="gene ID" value="Pp3c13_4760"/>
</dbReference>
<evidence type="ECO:0000313" key="3">
    <source>
        <dbReference type="EnsemblPlants" id="Pp3c13_4760V3.1"/>
    </source>
</evidence>
<dbReference type="EnsemblPlants" id="Pp3c13_4760V3.1">
    <property type="protein sequence ID" value="Pp3c13_4760V3.1"/>
    <property type="gene ID" value="Pp3c13_4760"/>
</dbReference>
<evidence type="ECO:0000313" key="4">
    <source>
        <dbReference type="Proteomes" id="UP000006727"/>
    </source>
</evidence>
<evidence type="ECO:0008006" key="5">
    <source>
        <dbReference type="Google" id="ProtNLM"/>
    </source>
</evidence>
<evidence type="ECO:0000256" key="1">
    <source>
        <dbReference type="SAM" id="MobiDB-lite"/>
    </source>
</evidence>
<proteinExistence type="predicted"/>
<gene>
    <name evidence="3" type="primary">LOC112290860</name>
    <name evidence="2" type="ORF">PHYPA_016989</name>
</gene>
<dbReference type="PANTHER" id="PTHR31065">
    <property type="entry name" value="PLATZ TRANSCRIPTION FACTOR FAMILY PROTEIN"/>
    <property type="match status" value="1"/>
</dbReference>
<evidence type="ECO:0000313" key="2">
    <source>
        <dbReference type="EMBL" id="PNR42160.1"/>
    </source>
</evidence>
<reference evidence="3" key="3">
    <citation type="submission" date="2020-12" db="UniProtKB">
        <authorList>
            <consortium name="EnsemblPlants"/>
        </authorList>
    </citation>
    <scope>IDENTIFICATION</scope>
</reference>
<sequence length="331" mass="36808">MRRRFHGRDSKVCYELRVGFWAWCPSGFIEFIGWTGANYNASIDVKKISGGSVMGEGDINLSEGPLWLKPLLKADFFATCAVHGVSAKSECNLFCFNCMGDGICASCTADHKDHHVVQIRRSSYHDVIRVSEIQKLLDISTVQTYIINSARVVFLNERPQPRTAKGVTNTCETCERSLLDTFRFCSLGCKLAGIKKHKELSFLLQPKSQGFGSTNSRVPSDSEDSSTHKKATRSRKVLQLQSSPLSHTSFESSETDHEIVEDPTFAKRRAWHQGEGGQSSLGVTSGCFHDTVGSMPVQLVVDMSPRTPPRSNVLRIAKRRKGIPHRAPFRA</sequence>
<feature type="compositionally biased region" description="Polar residues" evidence="1">
    <location>
        <begin position="239"/>
        <end position="252"/>
    </location>
</feature>
<name>A0A2K1JKR9_PHYPA</name>
<protein>
    <recommendedName>
        <fullName evidence="5">B box-type domain-containing protein</fullName>
    </recommendedName>
</protein>
<reference evidence="2 4" key="1">
    <citation type="journal article" date="2008" name="Science">
        <title>The Physcomitrella genome reveals evolutionary insights into the conquest of land by plants.</title>
        <authorList>
            <person name="Rensing S."/>
            <person name="Lang D."/>
            <person name="Zimmer A."/>
            <person name="Terry A."/>
            <person name="Salamov A."/>
            <person name="Shapiro H."/>
            <person name="Nishiyama T."/>
            <person name="Perroud P.-F."/>
            <person name="Lindquist E."/>
            <person name="Kamisugi Y."/>
            <person name="Tanahashi T."/>
            <person name="Sakakibara K."/>
            <person name="Fujita T."/>
            <person name="Oishi K."/>
            <person name="Shin-I T."/>
            <person name="Kuroki Y."/>
            <person name="Toyoda A."/>
            <person name="Suzuki Y."/>
            <person name="Hashimoto A."/>
            <person name="Yamaguchi K."/>
            <person name="Sugano A."/>
            <person name="Kohara Y."/>
            <person name="Fujiyama A."/>
            <person name="Anterola A."/>
            <person name="Aoki S."/>
            <person name="Ashton N."/>
            <person name="Barbazuk W.B."/>
            <person name="Barker E."/>
            <person name="Bennetzen J."/>
            <person name="Bezanilla M."/>
            <person name="Blankenship R."/>
            <person name="Cho S.H."/>
            <person name="Dutcher S."/>
            <person name="Estelle M."/>
            <person name="Fawcett J.A."/>
            <person name="Gundlach H."/>
            <person name="Hanada K."/>
            <person name="Heyl A."/>
            <person name="Hicks K.A."/>
            <person name="Hugh J."/>
            <person name="Lohr M."/>
            <person name="Mayer K."/>
            <person name="Melkozernov A."/>
            <person name="Murata T."/>
            <person name="Nelson D."/>
            <person name="Pils B."/>
            <person name="Prigge M."/>
            <person name="Reiss B."/>
            <person name="Renner T."/>
            <person name="Rombauts S."/>
            <person name="Rushton P."/>
            <person name="Sanderfoot A."/>
            <person name="Schween G."/>
            <person name="Shiu S.-H."/>
            <person name="Stueber K."/>
            <person name="Theodoulou F.L."/>
            <person name="Tu H."/>
            <person name="Van de Peer Y."/>
            <person name="Verrier P.J."/>
            <person name="Waters E."/>
            <person name="Wood A."/>
            <person name="Yang L."/>
            <person name="Cove D."/>
            <person name="Cuming A."/>
            <person name="Hasebe M."/>
            <person name="Lucas S."/>
            <person name="Mishler D.B."/>
            <person name="Reski R."/>
            <person name="Grigoriev I."/>
            <person name="Quatrano R.S."/>
            <person name="Boore J.L."/>
        </authorList>
    </citation>
    <scope>NUCLEOTIDE SEQUENCE [LARGE SCALE GENOMIC DNA]</scope>
    <source>
        <strain evidence="3 4">cv. Gransden 2004</strain>
    </source>
</reference>
<reference evidence="2 4" key="2">
    <citation type="journal article" date="2018" name="Plant J.">
        <title>The Physcomitrella patens chromosome-scale assembly reveals moss genome structure and evolution.</title>
        <authorList>
            <person name="Lang D."/>
            <person name="Ullrich K.K."/>
            <person name="Murat F."/>
            <person name="Fuchs J."/>
            <person name="Jenkins J."/>
            <person name="Haas F.B."/>
            <person name="Piednoel M."/>
            <person name="Gundlach H."/>
            <person name="Van Bel M."/>
            <person name="Meyberg R."/>
            <person name="Vives C."/>
            <person name="Morata J."/>
            <person name="Symeonidi A."/>
            <person name="Hiss M."/>
            <person name="Muchero W."/>
            <person name="Kamisugi Y."/>
            <person name="Saleh O."/>
            <person name="Blanc G."/>
            <person name="Decker E.L."/>
            <person name="van Gessel N."/>
            <person name="Grimwood J."/>
            <person name="Hayes R.D."/>
            <person name="Graham S.W."/>
            <person name="Gunter L.E."/>
            <person name="McDaniel S.F."/>
            <person name="Hoernstein S.N.W."/>
            <person name="Larsson A."/>
            <person name="Li F.W."/>
            <person name="Perroud P.F."/>
            <person name="Phillips J."/>
            <person name="Ranjan P."/>
            <person name="Rokshar D.S."/>
            <person name="Rothfels C.J."/>
            <person name="Schneider L."/>
            <person name="Shu S."/>
            <person name="Stevenson D.W."/>
            <person name="Thummler F."/>
            <person name="Tillich M."/>
            <person name="Villarreal Aguilar J.C."/>
            <person name="Widiez T."/>
            <person name="Wong G.K."/>
            <person name="Wymore A."/>
            <person name="Zhang Y."/>
            <person name="Zimmer A.D."/>
            <person name="Quatrano R.S."/>
            <person name="Mayer K.F.X."/>
            <person name="Goodstein D."/>
            <person name="Casacuberta J.M."/>
            <person name="Vandepoele K."/>
            <person name="Reski R."/>
            <person name="Cuming A.C."/>
            <person name="Tuskan G.A."/>
            <person name="Maumus F."/>
            <person name="Salse J."/>
            <person name="Schmutz J."/>
            <person name="Rensing S.A."/>
        </authorList>
    </citation>
    <scope>NUCLEOTIDE SEQUENCE [LARGE SCALE GENOMIC DNA]</scope>
    <source>
        <strain evidence="3 4">cv. Gransden 2004</strain>
    </source>
</reference>
<dbReference type="InterPro" id="IPR006734">
    <property type="entry name" value="PLATZ"/>
</dbReference>
<dbReference type="EMBL" id="ABEU02000013">
    <property type="protein sequence ID" value="PNR42160.1"/>
    <property type="molecule type" value="Genomic_DNA"/>
</dbReference>
<dbReference type="PANTHER" id="PTHR31065:SF35">
    <property type="entry name" value="PLATZ TRANSCRIPTION FACTOR FAMILY PROTEIN"/>
    <property type="match status" value="1"/>
</dbReference>
<organism evidence="2">
    <name type="scientific">Physcomitrium patens</name>
    <name type="common">Spreading-leaved earth moss</name>
    <name type="synonym">Physcomitrella patens</name>
    <dbReference type="NCBI Taxonomy" id="3218"/>
    <lineage>
        <taxon>Eukaryota</taxon>
        <taxon>Viridiplantae</taxon>
        <taxon>Streptophyta</taxon>
        <taxon>Embryophyta</taxon>
        <taxon>Bryophyta</taxon>
        <taxon>Bryophytina</taxon>
        <taxon>Bryopsida</taxon>
        <taxon>Funariidae</taxon>
        <taxon>Funariales</taxon>
        <taxon>Funariaceae</taxon>
        <taxon>Physcomitrium</taxon>
    </lineage>
</organism>
<accession>A0A2K1JKR9</accession>
<keyword evidence="4" id="KW-1185">Reference proteome</keyword>
<feature type="region of interest" description="Disordered" evidence="1">
    <location>
        <begin position="209"/>
        <end position="259"/>
    </location>
</feature>
<feature type="compositionally biased region" description="Polar residues" evidence="1">
    <location>
        <begin position="209"/>
        <end position="219"/>
    </location>
</feature>
<dbReference type="Proteomes" id="UP000006727">
    <property type="component" value="Chromosome 13"/>
</dbReference>
<dbReference type="PaxDb" id="3218-PP1S133_60V6.1"/>